<keyword evidence="1" id="KW-0175">Coiled coil</keyword>
<reference evidence="2" key="1">
    <citation type="submission" date="2020-05" db="EMBL/GenBank/DDBJ databases">
        <authorList>
            <person name="Chiriac C."/>
            <person name="Salcher M."/>
            <person name="Ghai R."/>
            <person name="Kavagutti S V."/>
        </authorList>
    </citation>
    <scope>NUCLEOTIDE SEQUENCE</scope>
</reference>
<name>A0A6J5YTR3_9ZZZZ</name>
<accession>A0A6J5YTR3</accession>
<proteinExistence type="predicted"/>
<gene>
    <name evidence="2" type="ORF">UFOPK3775_00395</name>
</gene>
<evidence type="ECO:0000256" key="1">
    <source>
        <dbReference type="SAM" id="Coils"/>
    </source>
</evidence>
<dbReference type="AlphaFoldDB" id="A0A6J5YTR3"/>
<evidence type="ECO:0000313" key="2">
    <source>
        <dbReference type="EMBL" id="CAB4333885.1"/>
    </source>
</evidence>
<feature type="coiled-coil region" evidence="1">
    <location>
        <begin position="869"/>
        <end position="896"/>
    </location>
</feature>
<dbReference type="EMBL" id="CAESAK010000036">
    <property type="protein sequence ID" value="CAB4333885.1"/>
    <property type="molecule type" value="Genomic_DNA"/>
</dbReference>
<sequence length="940" mass="106234">MALFGRKAPSAVDAPVSEEFERVSIRQVILHGYLVNRTIFVHCEKNGVNYLKATLDREKWFELPVESRAKGDELMLGIRADLKSSLTIGLLPEGSHIPWGGTSSLGFADVDFAVDPERYSPDYLFTLGRELDLKLRDGWLPSTKNDQNLILNFFAFAPIKAGFFGPYKFVLKRLTDGFDEFAKNSELNYASLIAAGMGYGYGRIDGFASRVRKNPQYGSVVDVEAIASLPELRASRFPQLKTIQFMMRKGVRFLEHLEMNHDSVIATRFKIQALRGAEEGHEESDYPEERYLEFQQLVTRIVYQGTNLATRDREARKVQLASRKERHNLEITPLFKMSITPNELAMYKNWLAGKLDGKNSAVAHFAIALAQAFPDFEIKWNTPLIKTLFNSESQYAQTQVWDAIEKNPKLLGIIPPIQLVEAIEKSDSARLEFILKEIKASRWSYTALINLWAANHINTELSKRDLQIATLFLQIAWTTIPNNSSGSDIPWRDTLFLQVAKQSQLQPFGDWKDIVRIWIWDEQNFLGFYGAAESEKYKHGILDILDLKNADLLELFAKPIATYLAYADSAKLIRILSTFMDSPKPGSSDLVWMILGKQMISSDKIVMFLNHLDKSDPSGAPYLKAVTSAVQLNDGATLLRYLTALSPEEKEPFWRRNSAELEAILMNWKDFPAFFWKNLDVIPPQTINKLSKFAGLTSQILKQVTPASIARMSASQISLFVTFLKLDPQICANSSMLRAMLVAPDARINQVAAKYVKDENKFNVNWLLMLESNLPVTQQAALNYLKTETESKDFASKLLMALDSNNSGARKMALNVLSSVKSPAILRSVVDGLVENRNVDTWRVVSKNLELVSSTDKYKEFTSQVFLSRRKARLVKEEVKVDIEELIEDIAEAVEKDTLIRMAHSSVESDRTWALKQIALTGIDIDGVTVERAWSGDSNV</sequence>
<protein>
    <submittedName>
        <fullName evidence="2">Unannotated protein</fullName>
    </submittedName>
</protein>
<organism evidence="2">
    <name type="scientific">freshwater metagenome</name>
    <dbReference type="NCBI Taxonomy" id="449393"/>
    <lineage>
        <taxon>unclassified sequences</taxon>
        <taxon>metagenomes</taxon>
        <taxon>ecological metagenomes</taxon>
    </lineage>
</organism>